<keyword evidence="1" id="KW-0805">Transcription regulation</keyword>
<dbReference type="SUPFAM" id="SSF48008">
    <property type="entry name" value="GntR ligand-binding domain-like"/>
    <property type="match status" value="1"/>
</dbReference>
<sequence length="217" mass="25100">MAKIQIKSLHEEVARHIREMIRTGVLNKGDRIMEKELSANLGISRTPLREALRGLASEGLVNVIPHRGAYVTKPSVHDIREMFEVMSLLEGYCARKAAEGMSADELDTLQNLHNDLERHYENRDAQCYLEVNHEFHCTVQRAAGNKILSDMIDGLREKVLLYRHRQLYLPNRFDASIREHRQLIEALRNRDPQRAEAAMTEHLMNQYEVLATLYQDA</sequence>
<dbReference type="InterPro" id="IPR036388">
    <property type="entry name" value="WH-like_DNA-bd_sf"/>
</dbReference>
<feature type="domain" description="HTH gntR-type" evidence="4">
    <location>
        <begin position="7"/>
        <end position="74"/>
    </location>
</feature>
<dbReference type="SMART" id="SM00895">
    <property type="entry name" value="FCD"/>
    <property type="match status" value="1"/>
</dbReference>
<dbReference type="SMART" id="SM00345">
    <property type="entry name" value="HTH_GNTR"/>
    <property type="match status" value="1"/>
</dbReference>
<dbReference type="PANTHER" id="PTHR43537">
    <property type="entry name" value="TRANSCRIPTIONAL REGULATOR, GNTR FAMILY"/>
    <property type="match status" value="1"/>
</dbReference>
<dbReference type="SUPFAM" id="SSF46785">
    <property type="entry name" value="Winged helix' DNA-binding domain"/>
    <property type="match status" value="1"/>
</dbReference>
<dbReference type="Pfam" id="PF00392">
    <property type="entry name" value="GntR"/>
    <property type="match status" value="1"/>
</dbReference>
<dbReference type="PROSITE" id="PS50949">
    <property type="entry name" value="HTH_GNTR"/>
    <property type="match status" value="1"/>
</dbReference>
<evidence type="ECO:0000256" key="3">
    <source>
        <dbReference type="ARBA" id="ARBA00023163"/>
    </source>
</evidence>
<proteinExistence type="predicted"/>
<evidence type="ECO:0000256" key="2">
    <source>
        <dbReference type="ARBA" id="ARBA00023125"/>
    </source>
</evidence>
<protein>
    <submittedName>
        <fullName evidence="5">GntR family transcriptional regulator</fullName>
    </submittedName>
</protein>
<dbReference type="Gene3D" id="1.10.10.10">
    <property type="entry name" value="Winged helix-like DNA-binding domain superfamily/Winged helix DNA-binding domain"/>
    <property type="match status" value="1"/>
</dbReference>
<dbReference type="InterPro" id="IPR036390">
    <property type="entry name" value="WH_DNA-bd_sf"/>
</dbReference>
<dbReference type="EMBL" id="DTGT01000161">
    <property type="protein sequence ID" value="HGH60680.1"/>
    <property type="molecule type" value="Genomic_DNA"/>
</dbReference>
<dbReference type="InterPro" id="IPR011711">
    <property type="entry name" value="GntR_C"/>
</dbReference>
<accession>A0A7C4ARH2</accession>
<evidence type="ECO:0000259" key="4">
    <source>
        <dbReference type="PROSITE" id="PS50949"/>
    </source>
</evidence>
<keyword evidence="3" id="KW-0804">Transcription</keyword>
<dbReference type="InterPro" id="IPR008920">
    <property type="entry name" value="TF_FadR/GntR_C"/>
</dbReference>
<reference evidence="5" key="1">
    <citation type="journal article" date="2020" name="mSystems">
        <title>Genome- and Community-Level Interaction Insights into Carbon Utilization and Element Cycling Functions of Hydrothermarchaeota in Hydrothermal Sediment.</title>
        <authorList>
            <person name="Zhou Z."/>
            <person name="Liu Y."/>
            <person name="Xu W."/>
            <person name="Pan J."/>
            <person name="Luo Z.H."/>
            <person name="Li M."/>
        </authorList>
    </citation>
    <scope>NUCLEOTIDE SEQUENCE [LARGE SCALE GENOMIC DNA]</scope>
    <source>
        <strain evidence="5">SpSt-769</strain>
    </source>
</reference>
<name>A0A7C4ARH2_9BACT</name>
<dbReference type="PANTHER" id="PTHR43537:SF24">
    <property type="entry name" value="GLUCONATE OPERON TRANSCRIPTIONAL REPRESSOR"/>
    <property type="match status" value="1"/>
</dbReference>
<dbReference type="GO" id="GO:0003677">
    <property type="term" value="F:DNA binding"/>
    <property type="evidence" value="ECO:0007669"/>
    <property type="project" value="UniProtKB-KW"/>
</dbReference>
<evidence type="ECO:0000313" key="5">
    <source>
        <dbReference type="EMBL" id="HGH60680.1"/>
    </source>
</evidence>
<keyword evidence="2" id="KW-0238">DNA-binding</keyword>
<comment type="caution">
    <text evidence="5">The sequence shown here is derived from an EMBL/GenBank/DDBJ whole genome shotgun (WGS) entry which is preliminary data.</text>
</comment>
<dbReference type="AlphaFoldDB" id="A0A7C4ARH2"/>
<dbReference type="GO" id="GO:0003700">
    <property type="term" value="F:DNA-binding transcription factor activity"/>
    <property type="evidence" value="ECO:0007669"/>
    <property type="project" value="InterPro"/>
</dbReference>
<dbReference type="Pfam" id="PF07729">
    <property type="entry name" value="FCD"/>
    <property type="match status" value="1"/>
</dbReference>
<evidence type="ECO:0000256" key="1">
    <source>
        <dbReference type="ARBA" id="ARBA00023015"/>
    </source>
</evidence>
<dbReference type="Gene3D" id="1.20.120.530">
    <property type="entry name" value="GntR ligand-binding domain-like"/>
    <property type="match status" value="1"/>
</dbReference>
<dbReference type="CDD" id="cd07377">
    <property type="entry name" value="WHTH_GntR"/>
    <property type="match status" value="1"/>
</dbReference>
<dbReference type="InterPro" id="IPR000524">
    <property type="entry name" value="Tscrpt_reg_HTH_GntR"/>
</dbReference>
<organism evidence="5">
    <name type="scientific">Desulfomonile tiedjei</name>
    <dbReference type="NCBI Taxonomy" id="2358"/>
    <lineage>
        <taxon>Bacteria</taxon>
        <taxon>Pseudomonadati</taxon>
        <taxon>Thermodesulfobacteriota</taxon>
        <taxon>Desulfomonilia</taxon>
        <taxon>Desulfomonilales</taxon>
        <taxon>Desulfomonilaceae</taxon>
        <taxon>Desulfomonile</taxon>
    </lineage>
</organism>
<dbReference type="PRINTS" id="PR00035">
    <property type="entry name" value="HTHGNTR"/>
</dbReference>
<gene>
    <name evidence="5" type="ORF">ENV54_05210</name>
</gene>